<evidence type="ECO:0000313" key="1">
    <source>
        <dbReference type="EMBL" id="SNX67322.1"/>
    </source>
</evidence>
<protein>
    <submittedName>
        <fullName evidence="1">Uncharacterized protein</fullName>
    </submittedName>
</protein>
<dbReference type="RefSeq" id="WP_097157125.1">
    <property type="nucleotide sequence ID" value="NZ_JBEPMQ010000003.1"/>
</dbReference>
<gene>
    <name evidence="1" type="ORF">SAMN05877753_101641</name>
</gene>
<evidence type="ECO:0000313" key="2">
    <source>
        <dbReference type="Proteomes" id="UP000219546"/>
    </source>
</evidence>
<dbReference type="Proteomes" id="UP000219546">
    <property type="component" value="Unassembled WGS sequence"/>
</dbReference>
<accession>A0A285CI95</accession>
<proteinExistence type="predicted"/>
<dbReference type="AlphaFoldDB" id="A0A285CI95"/>
<organism evidence="1 2">
    <name type="scientific">Bacillus oleivorans</name>
    <dbReference type="NCBI Taxonomy" id="1448271"/>
    <lineage>
        <taxon>Bacteria</taxon>
        <taxon>Bacillati</taxon>
        <taxon>Bacillota</taxon>
        <taxon>Bacilli</taxon>
        <taxon>Bacillales</taxon>
        <taxon>Bacillaceae</taxon>
        <taxon>Bacillus</taxon>
    </lineage>
</organism>
<keyword evidence="2" id="KW-1185">Reference proteome</keyword>
<name>A0A285CI95_9BACI</name>
<sequence length="71" mass="8526">MEKYIFKHVLKKQKGIQIHVWDRKEDCVRIVYLDPKSLSPLNDQSCPKRIMRFISKQQSLIELWLNRSVAV</sequence>
<dbReference type="OrthoDB" id="9951877at2"/>
<reference evidence="1 2" key="1">
    <citation type="submission" date="2017-08" db="EMBL/GenBank/DDBJ databases">
        <authorList>
            <person name="de Groot N.N."/>
        </authorList>
    </citation>
    <scope>NUCLEOTIDE SEQUENCE [LARGE SCALE GENOMIC DNA]</scope>
    <source>
        <strain evidence="1 2">JC228</strain>
    </source>
</reference>
<dbReference type="EMBL" id="OAOP01000001">
    <property type="protein sequence ID" value="SNX67322.1"/>
    <property type="molecule type" value="Genomic_DNA"/>
</dbReference>